<dbReference type="Pfam" id="PF25122">
    <property type="entry name" value="DUF7815"/>
    <property type="match status" value="1"/>
</dbReference>
<dbReference type="PANTHER" id="PTHR36308:SF1">
    <property type="entry name" value="DENTIN SIALOPHOSPHOPROTEIN-RELATED"/>
    <property type="match status" value="1"/>
</dbReference>
<accession>A0AAD4JJA5</accession>
<feature type="compositionally biased region" description="Polar residues" evidence="1">
    <location>
        <begin position="456"/>
        <end position="473"/>
    </location>
</feature>
<feature type="region of interest" description="Disordered" evidence="1">
    <location>
        <begin position="217"/>
        <end position="266"/>
    </location>
</feature>
<reference evidence="3 4" key="1">
    <citation type="journal article" date="2021" name="Nat. Commun.">
        <title>Incipient diploidization of the medicinal plant Perilla within 10,000 years.</title>
        <authorList>
            <person name="Zhang Y."/>
            <person name="Shen Q."/>
            <person name="Leng L."/>
            <person name="Zhang D."/>
            <person name="Chen S."/>
            <person name="Shi Y."/>
            <person name="Ning Z."/>
            <person name="Chen S."/>
        </authorList>
    </citation>
    <scope>NUCLEOTIDE SEQUENCE [LARGE SCALE GENOMIC DNA]</scope>
    <source>
        <strain evidence="4">cv. PC099</strain>
    </source>
</reference>
<dbReference type="AlphaFoldDB" id="A0AAD4JJA5"/>
<feature type="compositionally biased region" description="Polar residues" evidence="1">
    <location>
        <begin position="585"/>
        <end position="598"/>
    </location>
</feature>
<feature type="region of interest" description="Disordered" evidence="1">
    <location>
        <begin position="585"/>
        <end position="606"/>
    </location>
</feature>
<dbReference type="EMBL" id="SDAM02000053">
    <property type="protein sequence ID" value="KAH6834075.1"/>
    <property type="molecule type" value="Genomic_DNA"/>
</dbReference>
<feature type="region of interest" description="Disordered" evidence="1">
    <location>
        <begin position="298"/>
        <end position="374"/>
    </location>
</feature>
<evidence type="ECO:0000313" key="3">
    <source>
        <dbReference type="EMBL" id="KAH6834075.1"/>
    </source>
</evidence>
<protein>
    <recommendedName>
        <fullName evidence="2">DUF7815 domain-containing protein</fullName>
    </recommendedName>
</protein>
<dbReference type="PANTHER" id="PTHR36308">
    <property type="entry name" value="DENTIN SIALOPHOSPHOPROTEIN-RELATED"/>
    <property type="match status" value="1"/>
</dbReference>
<feature type="domain" description="DUF7815" evidence="2">
    <location>
        <begin position="52"/>
        <end position="76"/>
    </location>
</feature>
<dbReference type="Proteomes" id="UP001190926">
    <property type="component" value="Unassembled WGS sequence"/>
</dbReference>
<feature type="compositionally biased region" description="Polar residues" evidence="1">
    <location>
        <begin position="298"/>
        <end position="320"/>
    </location>
</feature>
<gene>
    <name evidence="3" type="ORF">C2S53_013362</name>
</gene>
<feature type="compositionally biased region" description="Polar residues" evidence="1">
    <location>
        <begin position="240"/>
        <end position="253"/>
    </location>
</feature>
<dbReference type="InterPro" id="IPR056717">
    <property type="entry name" value="DUF7815"/>
</dbReference>
<name>A0AAD4JJA5_PERFH</name>
<evidence type="ECO:0000259" key="2">
    <source>
        <dbReference type="Pfam" id="PF25122"/>
    </source>
</evidence>
<organism evidence="3 4">
    <name type="scientific">Perilla frutescens var. hirtella</name>
    <name type="common">Perilla citriodora</name>
    <name type="synonym">Perilla setoyensis</name>
    <dbReference type="NCBI Taxonomy" id="608512"/>
    <lineage>
        <taxon>Eukaryota</taxon>
        <taxon>Viridiplantae</taxon>
        <taxon>Streptophyta</taxon>
        <taxon>Embryophyta</taxon>
        <taxon>Tracheophyta</taxon>
        <taxon>Spermatophyta</taxon>
        <taxon>Magnoliopsida</taxon>
        <taxon>eudicotyledons</taxon>
        <taxon>Gunneridae</taxon>
        <taxon>Pentapetalae</taxon>
        <taxon>asterids</taxon>
        <taxon>lamiids</taxon>
        <taxon>Lamiales</taxon>
        <taxon>Lamiaceae</taxon>
        <taxon>Nepetoideae</taxon>
        <taxon>Elsholtzieae</taxon>
        <taxon>Perilla</taxon>
    </lineage>
</organism>
<comment type="caution">
    <text evidence="3">The sequence shown here is derived from an EMBL/GenBank/DDBJ whole genome shotgun (WGS) entry which is preliminary data.</text>
</comment>
<keyword evidence="4" id="KW-1185">Reference proteome</keyword>
<proteinExistence type="predicted"/>
<evidence type="ECO:0000313" key="4">
    <source>
        <dbReference type="Proteomes" id="UP001190926"/>
    </source>
</evidence>
<evidence type="ECO:0000256" key="1">
    <source>
        <dbReference type="SAM" id="MobiDB-lite"/>
    </source>
</evidence>
<feature type="region of interest" description="Disordered" evidence="1">
    <location>
        <begin position="456"/>
        <end position="478"/>
    </location>
</feature>
<sequence>MAQIPHQLIRQVQIRTRAAAGLPDYDPSDPTLPALPPLSATIAASDADASPPHRRCRNCKALLLRGSESIVCLYCGLGPHYDAIPDPICFTSTIGYQWLLRSLRLDGSEMVDPASKSKQDKSQSSPKDLTPLSVFLNFNIPWPAEIVNGEISSDEHLEESKRSLILTGVSPDRFFLKSKSIGVSDTLIEQPSDHKWVEAASTKDVAALDDQDLFQNVRSSKPAASSSENKTSEALDDQDLFQNVRSSKPAVSSSEHKTSKALDNQDLFQNVQSSKPAISSSEHKTSEALSGWEADFQSADSENQHGGHTSSKHVTASSEGSEIEFQDPESFQSSSDLNVDLAAHLDSVFGPGEDLNDGKPNDGPSVPAASGDWNSDDMWNNLTSSAPNLSDGFYATFSTKSGPQNDHTLDYSKDLSTNDDLFQDFHSQTNNADTTGNKTTNEDLFDWNDFASSTSVQAPSQNAWAGSNDQVSTSEDKPLEGDFFRFDNTLEVDKKSSEGDLFSFNNKFEGDKKSSEGDVFSFDTKFKDDKKSIERDLFSFDSNFGGDFSGCPQPNLFSTSTSNINAPTEGNAILSENSVSNWFSDASSPSLESGQAANNGDAFGQSTKDDVKMLISQMHDLSFMLETDLSIPSSSDDHKSVHED</sequence>
<feature type="compositionally biased region" description="Polar residues" evidence="1">
    <location>
        <begin position="217"/>
        <end position="229"/>
    </location>
</feature>